<dbReference type="STRING" id="665126.ABB55_25145"/>
<organism evidence="3 4">
    <name type="scientific">Prosthecodimorpha hirschii</name>
    <dbReference type="NCBI Taxonomy" id="665126"/>
    <lineage>
        <taxon>Bacteria</taxon>
        <taxon>Pseudomonadati</taxon>
        <taxon>Pseudomonadota</taxon>
        <taxon>Alphaproteobacteria</taxon>
        <taxon>Hyphomicrobiales</taxon>
        <taxon>Ancalomicrobiaceae</taxon>
        <taxon>Prosthecodimorpha</taxon>
    </lineage>
</organism>
<reference evidence="3 4" key="1">
    <citation type="submission" date="2015-09" db="EMBL/GenBank/DDBJ databases">
        <authorList>
            <person name="Jackson K.R."/>
            <person name="Lunt B.L."/>
            <person name="Fisher J.N.B."/>
            <person name="Gardner A.V."/>
            <person name="Bailey M.E."/>
            <person name="Deus L.M."/>
            <person name="Earl A.S."/>
            <person name="Gibby P.D."/>
            <person name="Hartmann K.A."/>
            <person name="Liu J.E."/>
            <person name="Manci A.M."/>
            <person name="Nielsen D.A."/>
            <person name="Solomon M.B."/>
            <person name="Breakwell D.P."/>
            <person name="Burnett S.H."/>
            <person name="Grose J.H."/>
        </authorList>
    </citation>
    <scope>NUCLEOTIDE SEQUENCE [LARGE SCALE GENOMIC DNA]</scope>
    <source>
        <strain evidence="3 4">16</strain>
    </source>
</reference>
<dbReference type="GO" id="GO:0000271">
    <property type="term" value="P:polysaccharide biosynthetic process"/>
    <property type="evidence" value="ECO:0007669"/>
    <property type="project" value="TreeGrafter"/>
</dbReference>
<feature type="transmembrane region" description="Helical" evidence="1">
    <location>
        <begin position="190"/>
        <end position="208"/>
    </location>
</feature>
<dbReference type="InterPro" id="IPR050879">
    <property type="entry name" value="Acyltransferase_3"/>
</dbReference>
<comment type="caution">
    <text evidence="3">The sequence shown here is derived from an EMBL/GenBank/DDBJ whole genome shotgun (WGS) entry which is preliminary data.</text>
</comment>
<protein>
    <recommendedName>
        <fullName evidence="2">Acyltransferase 3 domain-containing protein</fullName>
    </recommendedName>
</protein>
<feature type="transmembrane region" description="Helical" evidence="1">
    <location>
        <begin position="86"/>
        <end position="108"/>
    </location>
</feature>
<dbReference type="InterPro" id="IPR002656">
    <property type="entry name" value="Acyl_transf_3_dom"/>
</dbReference>
<feature type="transmembrane region" description="Helical" evidence="1">
    <location>
        <begin position="287"/>
        <end position="306"/>
    </location>
</feature>
<feature type="transmembrane region" description="Helical" evidence="1">
    <location>
        <begin position="138"/>
        <end position="160"/>
    </location>
</feature>
<dbReference type="Proteomes" id="UP000048984">
    <property type="component" value="Unassembled WGS sequence"/>
</dbReference>
<feature type="transmembrane region" description="Helical" evidence="1">
    <location>
        <begin position="254"/>
        <end position="275"/>
    </location>
</feature>
<evidence type="ECO:0000313" key="3">
    <source>
        <dbReference type="EMBL" id="KPL55108.1"/>
    </source>
</evidence>
<keyword evidence="1" id="KW-1133">Transmembrane helix</keyword>
<feature type="transmembrane region" description="Helical" evidence="1">
    <location>
        <begin position="312"/>
        <end position="333"/>
    </location>
</feature>
<dbReference type="AlphaFoldDB" id="A0A0P6W946"/>
<dbReference type="PANTHER" id="PTHR23028">
    <property type="entry name" value="ACETYLTRANSFERASE"/>
    <property type="match status" value="1"/>
</dbReference>
<evidence type="ECO:0000256" key="1">
    <source>
        <dbReference type="SAM" id="Phobius"/>
    </source>
</evidence>
<keyword evidence="4" id="KW-1185">Reference proteome</keyword>
<name>A0A0P6W946_9HYPH</name>
<evidence type="ECO:0000259" key="2">
    <source>
        <dbReference type="Pfam" id="PF01757"/>
    </source>
</evidence>
<gene>
    <name evidence="3" type="ORF">ABB55_25145</name>
</gene>
<dbReference type="EMBL" id="LJYW01000001">
    <property type="protein sequence ID" value="KPL55108.1"/>
    <property type="molecule type" value="Genomic_DNA"/>
</dbReference>
<feature type="transmembrane region" description="Helical" evidence="1">
    <location>
        <begin position="215"/>
        <end position="234"/>
    </location>
</feature>
<keyword evidence="1" id="KW-0812">Transmembrane</keyword>
<dbReference type="PANTHER" id="PTHR23028:SF53">
    <property type="entry name" value="ACYL_TRANSF_3 DOMAIN-CONTAINING PROTEIN"/>
    <property type="match status" value="1"/>
</dbReference>
<dbReference type="GO" id="GO:0016020">
    <property type="term" value="C:membrane"/>
    <property type="evidence" value="ECO:0007669"/>
    <property type="project" value="TreeGrafter"/>
</dbReference>
<accession>A0A0P6W946</accession>
<feature type="transmembrane region" description="Helical" evidence="1">
    <location>
        <begin position="167"/>
        <end position="184"/>
    </location>
</feature>
<reference evidence="3 4" key="2">
    <citation type="submission" date="2015-10" db="EMBL/GenBank/DDBJ databases">
        <title>Draft Genome Sequence of Prosthecomicrobium hirschii ATCC 27832.</title>
        <authorList>
            <person name="Daniel J."/>
            <person name="Givan S.A."/>
            <person name="Brun Y.V."/>
            <person name="Brown P.J."/>
        </authorList>
    </citation>
    <scope>NUCLEOTIDE SEQUENCE [LARGE SCALE GENOMIC DNA]</scope>
    <source>
        <strain evidence="3 4">16</strain>
    </source>
</reference>
<dbReference type="RefSeq" id="WP_054361275.1">
    <property type="nucleotide sequence ID" value="NZ_LJYW01000001.1"/>
</dbReference>
<evidence type="ECO:0000313" key="4">
    <source>
        <dbReference type="Proteomes" id="UP000048984"/>
    </source>
</evidence>
<dbReference type="GO" id="GO:0016747">
    <property type="term" value="F:acyltransferase activity, transferring groups other than amino-acyl groups"/>
    <property type="evidence" value="ECO:0007669"/>
    <property type="project" value="InterPro"/>
</dbReference>
<feature type="transmembrane region" description="Helical" evidence="1">
    <location>
        <begin position="51"/>
        <end position="74"/>
    </location>
</feature>
<dbReference type="Pfam" id="PF01757">
    <property type="entry name" value="Acyl_transf_3"/>
    <property type="match status" value="1"/>
</dbReference>
<feature type="transmembrane region" description="Helical" evidence="1">
    <location>
        <begin position="12"/>
        <end position="31"/>
    </location>
</feature>
<proteinExistence type="predicted"/>
<sequence length="366" mass="38608">MARAALPPRLPGLDLLRVVAVLAVIAFHWLFRGPVTGVSGPVRFPGLEAVAVYGYFGVDLFFTLSGFVIAWSAEGRDAIGFARARLLRLWPAFAVSVSLTAAVLAWAADPALPVTAAQWLANLTFLPHLFGQRFVDSAYWSIVVELVFYGWVFLALATGLWRRHPALLGWSWLALSAINLKLGNVAFDRLVLASFAGEFLAGILLYRLRVDGPSVGRLAMLAAAMAVQVAHGMVNAADLTTQYGVVPDLRVVALLHLAVFALVALAVPLSTGPAAARLARTAGLMTYPAYLLHQNIGAVALARLTAAGIDPIAALAVAGAALLAASWLIAAFIEPAGRRLLAALADPLIARLPGRRTGRASAGTTV</sequence>
<keyword evidence="1" id="KW-0472">Membrane</keyword>
<feature type="domain" description="Acyltransferase 3" evidence="2">
    <location>
        <begin position="11"/>
        <end position="330"/>
    </location>
</feature>